<organism evidence="3 4">
    <name type="scientific">Microvirga mediterraneensis</name>
    <dbReference type="NCBI Taxonomy" id="2754695"/>
    <lineage>
        <taxon>Bacteria</taxon>
        <taxon>Pseudomonadati</taxon>
        <taxon>Pseudomonadota</taxon>
        <taxon>Alphaproteobacteria</taxon>
        <taxon>Hyphomicrobiales</taxon>
        <taxon>Methylobacteriaceae</taxon>
        <taxon>Microvirga</taxon>
    </lineage>
</organism>
<feature type="transmembrane region" description="Helical" evidence="1">
    <location>
        <begin position="12"/>
        <end position="34"/>
    </location>
</feature>
<evidence type="ECO:0000313" key="3">
    <source>
        <dbReference type="EMBL" id="MBA1157427.1"/>
    </source>
</evidence>
<evidence type="ECO:0000256" key="1">
    <source>
        <dbReference type="SAM" id="Phobius"/>
    </source>
</evidence>
<dbReference type="InterPro" id="IPR009936">
    <property type="entry name" value="DUF1468"/>
</dbReference>
<dbReference type="Pfam" id="PF07331">
    <property type="entry name" value="TctB"/>
    <property type="match status" value="1"/>
</dbReference>
<gene>
    <name evidence="3" type="ORF">H0S73_14970</name>
</gene>
<feature type="transmembrane region" description="Helical" evidence="1">
    <location>
        <begin position="124"/>
        <end position="142"/>
    </location>
</feature>
<protein>
    <submittedName>
        <fullName evidence="3">Tripartite tricarboxylate transporter TctB family protein</fullName>
    </submittedName>
</protein>
<reference evidence="3 4" key="1">
    <citation type="submission" date="2020-07" db="EMBL/GenBank/DDBJ databases">
        <title>Draft genome and description of Microvirga mediterraneensis Marseille-Q2068 sp. nov.</title>
        <authorList>
            <person name="Boxberger M."/>
        </authorList>
    </citation>
    <scope>NUCLEOTIDE SEQUENCE [LARGE SCALE GENOMIC DNA]</scope>
    <source>
        <strain evidence="3 4">Marseille-Q2068</strain>
    </source>
</reference>
<dbReference type="Proteomes" id="UP000572984">
    <property type="component" value="Unassembled WGS sequence"/>
</dbReference>
<evidence type="ECO:0000259" key="2">
    <source>
        <dbReference type="Pfam" id="PF07331"/>
    </source>
</evidence>
<dbReference type="EMBL" id="JACDXJ010000001">
    <property type="protein sequence ID" value="MBA1157427.1"/>
    <property type="molecule type" value="Genomic_DNA"/>
</dbReference>
<dbReference type="AlphaFoldDB" id="A0A838BPF7"/>
<keyword evidence="4" id="KW-1185">Reference proteome</keyword>
<keyword evidence="1" id="KW-0812">Transmembrane</keyword>
<evidence type="ECO:0000313" key="4">
    <source>
        <dbReference type="Proteomes" id="UP000572984"/>
    </source>
</evidence>
<comment type="caution">
    <text evidence="3">The sequence shown here is derived from an EMBL/GenBank/DDBJ whole genome shotgun (WGS) entry which is preliminary data.</text>
</comment>
<feature type="transmembrane region" description="Helical" evidence="1">
    <location>
        <begin position="46"/>
        <end position="67"/>
    </location>
</feature>
<sequence>MNVMISRYTAEIGTATLTAGLGLAAVIGALEFGIGWGDAGPESGTFPFYMGLLVVAASIGTMVQATVGRKGLQSVFLHREEAMRVASFFLPMVAFVAVSLLLGLYVATALYLAFVMWAQGKYRPVVSIASGVAAAVIFYVLLEVAFQVPLLKGPLEAALGIY</sequence>
<keyword evidence="1" id="KW-1133">Transmembrane helix</keyword>
<proteinExistence type="predicted"/>
<feature type="domain" description="DUF1468" evidence="2">
    <location>
        <begin position="19"/>
        <end position="150"/>
    </location>
</feature>
<name>A0A838BPF7_9HYPH</name>
<accession>A0A838BPF7</accession>
<keyword evidence="1" id="KW-0472">Membrane</keyword>
<feature type="transmembrane region" description="Helical" evidence="1">
    <location>
        <begin position="88"/>
        <end position="118"/>
    </location>
</feature>